<dbReference type="GeneID" id="68298174"/>
<reference evidence="1 2" key="1">
    <citation type="submission" date="2021-01" db="EMBL/GenBank/DDBJ databases">
        <title>Cercospora kikuchii MAFF 305040 whole genome shotgun sequence.</title>
        <authorList>
            <person name="Kashiwa T."/>
            <person name="Suzuki T."/>
        </authorList>
    </citation>
    <scope>NUCLEOTIDE SEQUENCE [LARGE SCALE GENOMIC DNA]</scope>
    <source>
        <strain evidence="1 2">MAFF 305040</strain>
    </source>
</reference>
<name>A0A9P3L1H9_9PEZI</name>
<dbReference type="Proteomes" id="UP000825890">
    <property type="component" value="Unassembled WGS sequence"/>
</dbReference>
<proteinExistence type="predicted"/>
<sequence>MPIIVRSNLPVDQVSEAWDENRTEVTSTRAPAGVRELAKSVCAFTGSPQSDFNLLTFEQLLWHKIEGLIKEKKAVLRDIAYAVVEKAKQDYNAALAAVPRDEAVLAARLAAVNAANSRSSQYERKIDSLPWPKKKTALGTGGTTLSVSFQTQPAPMVGSGFTFAPGFVMTAAHVLKSALDEKRTLHPVFFDYSYDERQRKTNENDKHMIKRQVGILRFCFLR</sequence>
<gene>
    <name evidence="1" type="ORF">CKM354_001259900</name>
</gene>
<evidence type="ECO:0008006" key="3">
    <source>
        <dbReference type="Google" id="ProtNLM"/>
    </source>
</evidence>
<keyword evidence="2" id="KW-1185">Reference proteome</keyword>
<dbReference type="InterPro" id="IPR009003">
    <property type="entry name" value="Peptidase_S1_PA"/>
</dbReference>
<protein>
    <recommendedName>
        <fullName evidence="3">Peptidase S1 domain-containing protein</fullName>
    </recommendedName>
</protein>
<evidence type="ECO:0000313" key="1">
    <source>
        <dbReference type="EMBL" id="GIZ49569.1"/>
    </source>
</evidence>
<dbReference type="EMBL" id="BOLY01000009">
    <property type="protein sequence ID" value="GIZ49569.1"/>
    <property type="molecule type" value="Genomic_DNA"/>
</dbReference>
<dbReference type="AlphaFoldDB" id="A0A9P3L1H9"/>
<organism evidence="1 2">
    <name type="scientific">Cercospora kikuchii</name>
    <dbReference type="NCBI Taxonomy" id="84275"/>
    <lineage>
        <taxon>Eukaryota</taxon>
        <taxon>Fungi</taxon>
        <taxon>Dikarya</taxon>
        <taxon>Ascomycota</taxon>
        <taxon>Pezizomycotina</taxon>
        <taxon>Dothideomycetes</taxon>
        <taxon>Dothideomycetidae</taxon>
        <taxon>Mycosphaerellales</taxon>
        <taxon>Mycosphaerellaceae</taxon>
        <taxon>Cercospora</taxon>
    </lineage>
</organism>
<comment type="caution">
    <text evidence="1">The sequence shown here is derived from an EMBL/GenBank/DDBJ whole genome shotgun (WGS) entry which is preliminary data.</text>
</comment>
<evidence type="ECO:0000313" key="2">
    <source>
        <dbReference type="Proteomes" id="UP000825890"/>
    </source>
</evidence>
<dbReference type="RefSeq" id="XP_044664056.1">
    <property type="nucleotide sequence ID" value="XM_044808121.1"/>
</dbReference>
<dbReference type="SUPFAM" id="SSF50494">
    <property type="entry name" value="Trypsin-like serine proteases"/>
    <property type="match status" value="1"/>
</dbReference>
<accession>A0A9P3L1H9</accession>